<dbReference type="EMBL" id="MU839015">
    <property type="protein sequence ID" value="KAK1765489.1"/>
    <property type="molecule type" value="Genomic_DNA"/>
</dbReference>
<dbReference type="GO" id="GO:0070847">
    <property type="term" value="C:core mediator complex"/>
    <property type="evidence" value="ECO:0007669"/>
    <property type="project" value="TreeGrafter"/>
</dbReference>
<comment type="function">
    <text evidence="8">Component of the Mediator complex, a coactivator involved in the regulated transcription of nearly all RNA polymerase II-dependent genes. Mediator functions as a bridge to convey information from gene-specific regulatory proteins to the basal RNA polymerase II transcription machinery. Mediator is recruited to promoters by direct interactions with regulatory proteins and serves as a scaffold for the assembly of a functional preinitiation complex with RNA polymerase II and the general transcription factors.</text>
</comment>
<dbReference type="AlphaFoldDB" id="A0AAJ0BVZ4"/>
<dbReference type="Proteomes" id="UP001244011">
    <property type="component" value="Unassembled WGS sequence"/>
</dbReference>
<evidence type="ECO:0000313" key="9">
    <source>
        <dbReference type="EMBL" id="KAK1765489.1"/>
    </source>
</evidence>
<name>A0AAJ0BVZ4_9PEZI</name>
<keyword evidence="6 8" id="KW-0539">Nucleus</keyword>
<dbReference type="PANTHER" id="PTHR13321">
    <property type="entry name" value="MEDIATOR OF RNA POLYMERASE II TRANSCRIPTION, SUBUNIT 18"/>
    <property type="match status" value="1"/>
</dbReference>
<dbReference type="GO" id="GO:0003712">
    <property type="term" value="F:transcription coregulator activity"/>
    <property type="evidence" value="ECO:0007669"/>
    <property type="project" value="InterPro"/>
</dbReference>
<keyword evidence="4 8" id="KW-0805">Transcription regulation</keyword>
<organism evidence="9 10">
    <name type="scientific">Phialemonium atrogriseum</name>
    <dbReference type="NCBI Taxonomy" id="1093897"/>
    <lineage>
        <taxon>Eukaryota</taxon>
        <taxon>Fungi</taxon>
        <taxon>Dikarya</taxon>
        <taxon>Ascomycota</taxon>
        <taxon>Pezizomycotina</taxon>
        <taxon>Sordariomycetes</taxon>
        <taxon>Sordariomycetidae</taxon>
        <taxon>Cephalothecales</taxon>
        <taxon>Cephalothecaceae</taxon>
        <taxon>Phialemonium</taxon>
    </lineage>
</organism>
<dbReference type="PANTHER" id="PTHR13321:SF2">
    <property type="entry name" value="MEDIATOR OF RNA POLYMERASE II TRANSCRIPTION SUBUNIT 18"/>
    <property type="match status" value="1"/>
</dbReference>
<evidence type="ECO:0000256" key="3">
    <source>
        <dbReference type="ARBA" id="ARBA00019612"/>
    </source>
</evidence>
<dbReference type="GO" id="GO:0006357">
    <property type="term" value="P:regulation of transcription by RNA polymerase II"/>
    <property type="evidence" value="ECO:0007669"/>
    <property type="project" value="InterPro"/>
</dbReference>
<evidence type="ECO:0000256" key="5">
    <source>
        <dbReference type="ARBA" id="ARBA00023163"/>
    </source>
</evidence>
<dbReference type="InterPro" id="IPR019095">
    <property type="entry name" value="Mediator_Med18"/>
</dbReference>
<evidence type="ECO:0000256" key="1">
    <source>
        <dbReference type="ARBA" id="ARBA00004123"/>
    </source>
</evidence>
<evidence type="ECO:0000256" key="8">
    <source>
        <dbReference type="RuleBase" id="RU364150"/>
    </source>
</evidence>
<evidence type="ECO:0000256" key="7">
    <source>
        <dbReference type="ARBA" id="ARBA00032012"/>
    </source>
</evidence>
<evidence type="ECO:0000256" key="4">
    <source>
        <dbReference type="ARBA" id="ARBA00023015"/>
    </source>
</evidence>
<comment type="caution">
    <text evidence="9">The sequence shown here is derived from an EMBL/GenBank/DDBJ whole genome shotgun (WGS) entry which is preliminary data.</text>
</comment>
<dbReference type="GO" id="GO:0006369">
    <property type="term" value="P:termination of RNA polymerase II transcription"/>
    <property type="evidence" value="ECO:0007669"/>
    <property type="project" value="TreeGrafter"/>
</dbReference>
<dbReference type="GO" id="GO:0016592">
    <property type="term" value="C:mediator complex"/>
    <property type="evidence" value="ECO:0007669"/>
    <property type="project" value="InterPro"/>
</dbReference>
<evidence type="ECO:0000313" key="10">
    <source>
        <dbReference type="Proteomes" id="UP001244011"/>
    </source>
</evidence>
<accession>A0AAJ0BVZ4</accession>
<reference evidence="9" key="1">
    <citation type="submission" date="2023-06" db="EMBL/GenBank/DDBJ databases">
        <title>Genome-scale phylogeny and comparative genomics of the fungal order Sordariales.</title>
        <authorList>
            <consortium name="Lawrence Berkeley National Laboratory"/>
            <person name="Hensen N."/>
            <person name="Bonometti L."/>
            <person name="Westerberg I."/>
            <person name="Brannstrom I.O."/>
            <person name="Guillou S."/>
            <person name="Cros-Aarteil S."/>
            <person name="Calhoun S."/>
            <person name="Haridas S."/>
            <person name="Kuo A."/>
            <person name="Mondo S."/>
            <person name="Pangilinan J."/>
            <person name="Riley R."/>
            <person name="Labutti K."/>
            <person name="Andreopoulos B."/>
            <person name="Lipzen A."/>
            <person name="Chen C."/>
            <person name="Yanf M."/>
            <person name="Daum C."/>
            <person name="Ng V."/>
            <person name="Clum A."/>
            <person name="Steindorff A."/>
            <person name="Ohm R."/>
            <person name="Martin F."/>
            <person name="Silar P."/>
            <person name="Natvig D."/>
            <person name="Lalanne C."/>
            <person name="Gautier V."/>
            <person name="Ament-Velasquez S.L."/>
            <person name="Kruys A."/>
            <person name="Hutchinson M.I."/>
            <person name="Powell A.J."/>
            <person name="Barry K."/>
            <person name="Miller A.N."/>
            <person name="Grigoriev I.V."/>
            <person name="Debuchy R."/>
            <person name="Gladieux P."/>
            <person name="Thoren M.H."/>
            <person name="Johannesson H."/>
        </authorList>
    </citation>
    <scope>NUCLEOTIDE SEQUENCE</scope>
    <source>
        <strain evidence="9">8032-3</strain>
    </source>
</reference>
<protein>
    <recommendedName>
        <fullName evidence="3 8">Mediator of RNA polymerase II transcription subunit 18</fullName>
    </recommendedName>
    <alternativeName>
        <fullName evidence="7 8">Mediator complex subunit 18</fullName>
    </alternativeName>
</protein>
<gene>
    <name evidence="8" type="primary">MED18</name>
    <name evidence="9" type="ORF">QBC33DRAFT_495527</name>
</gene>
<keyword evidence="8" id="KW-0010">Activator</keyword>
<dbReference type="Pfam" id="PF09637">
    <property type="entry name" value="Med18"/>
    <property type="match status" value="1"/>
</dbReference>
<evidence type="ECO:0000256" key="6">
    <source>
        <dbReference type="ARBA" id="ARBA00023242"/>
    </source>
</evidence>
<keyword evidence="5 8" id="KW-0804">Transcription</keyword>
<dbReference type="Gene3D" id="2.40.320.10">
    <property type="entry name" value="Hypothetical Protein Pfu-838710-001"/>
    <property type="match status" value="1"/>
</dbReference>
<sequence length="273" mass="30914">MHELFLTASVPGNDVLAARSVLQGYCAMPEVHQLTRVLYYTGPDRPSGFKKVGDLDGTPNRRLFNDLHQYLTKQSYLMTVRYQLNEDEFGQEVGGSSSLDQRQGTLRWTDIPDPVPPQVLHVQRKMLDIRNQDRLISILGQNAHTIKAECIEESYTWCRDSVEYTLERMYIYPGEDPLVPIRQTEPRTFLPAFSDLRPLSSNWMLRAKAFVSEPTPERMAQAAGALAAARADLLGVLNFRQFDRRVHDTRVAAPSAASTMPRPLPQVVTVDRA</sequence>
<comment type="subunit">
    <text evidence="8">Component of the Mediator complex.</text>
</comment>
<proteinExistence type="inferred from homology"/>
<keyword evidence="10" id="KW-1185">Reference proteome</keyword>
<comment type="subcellular location">
    <subcellularLocation>
        <location evidence="1 8">Nucleus</location>
    </subcellularLocation>
</comment>
<comment type="similarity">
    <text evidence="2 8">Belongs to the Mediator complex subunit 18 family.</text>
</comment>
<evidence type="ECO:0000256" key="2">
    <source>
        <dbReference type="ARBA" id="ARBA00009814"/>
    </source>
</evidence>